<sequence>MFTEFIHVVRHGFRIGNHEQLDRFRPVLLGKIGIVVADDADEILIIPGPRALRIAVVKFLVQVRLDIHAKRFGVVDDLIGQARFKQDALNNLAGRMLGDLRAAVVDDIPFKTKLVHIFFGRTVRTARAKNNPNAFVGRGAHGGHNACGQIFFVVNECVVYIEHK</sequence>
<protein>
    <submittedName>
        <fullName evidence="1">Uncharacterized protein</fullName>
    </submittedName>
</protein>
<evidence type="ECO:0000313" key="1">
    <source>
        <dbReference type="EMBL" id="MPM80433.1"/>
    </source>
</evidence>
<gene>
    <name evidence="1" type="ORF">SDC9_127480</name>
</gene>
<name>A0A645CU45_9ZZZZ</name>
<organism evidence="1">
    <name type="scientific">bioreactor metagenome</name>
    <dbReference type="NCBI Taxonomy" id="1076179"/>
    <lineage>
        <taxon>unclassified sequences</taxon>
        <taxon>metagenomes</taxon>
        <taxon>ecological metagenomes</taxon>
    </lineage>
</organism>
<comment type="caution">
    <text evidence="1">The sequence shown here is derived from an EMBL/GenBank/DDBJ whole genome shotgun (WGS) entry which is preliminary data.</text>
</comment>
<accession>A0A645CU45</accession>
<proteinExistence type="predicted"/>
<reference evidence="1" key="1">
    <citation type="submission" date="2019-08" db="EMBL/GenBank/DDBJ databases">
        <authorList>
            <person name="Kucharzyk K."/>
            <person name="Murdoch R.W."/>
            <person name="Higgins S."/>
            <person name="Loffler F."/>
        </authorList>
    </citation>
    <scope>NUCLEOTIDE SEQUENCE</scope>
</reference>
<dbReference type="EMBL" id="VSSQ01030049">
    <property type="protein sequence ID" value="MPM80433.1"/>
    <property type="molecule type" value="Genomic_DNA"/>
</dbReference>
<dbReference type="AlphaFoldDB" id="A0A645CU45"/>